<evidence type="ECO:0000313" key="2">
    <source>
        <dbReference type="EMBL" id="CAE7040244.1"/>
    </source>
</evidence>
<dbReference type="OrthoDB" id="408277at2759"/>
<reference evidence="2" key="1">
    <citation type="submission" date="2021-02" db="EMBL/GenBank/DDBJ databases">
        <authorList>
            <person name="Dougan E. K."/>
            <person name="Rhodes N."/>
            <person name="Thang M."/>
            <person name="Chan C."/>
        </authorList>
    </citation>
    <scope>NUCLEOTIDE SEQUENCE</scope>
</reference>
<protein>
    <submittedName>
        <fullName evidence="2">Uncharacterized protein</fullName>
    </submittedName>
</protein>
<gene>
    <name evidence="2" type="ORF">SNAT2548_LOCUS4770</name>
</gene>
<proteinExistence type="predicted"/>
<evidence type="ECO:0000256" key="1">
    <source>
        <dbReference type="SAM" id="MobiDB-lite"/>
    </source>
</evidence>
<accession>A0A812IL78</accession>
<feature type="region of interest" description="Disordered" evidence="1">
    <location>
        <begin position="20"/>
        <end position="66"/>
    </location>
</feature>
<dbReference type="Proteomes" id="UP000604046">
    <property type="component" value="Unassembled WGS sequence"/>
</dbReference>
<organism evidence="2 3">
    <name type="scientific">Symbiodinium natans</name>
    <dbReference type="NCBI Taxonomy" id="878477"/>
    <lineage>
        <taxon>Eukaryota</taxon>
        <taxon>Sar</taxon>
        <taxon>Alveolata</taxon>
        <taxon>Dinophyceae</taxon>
        <taxon>Suessiales</taxon>
        <taxon>Symbiodiniaceae</taxon>
        <taxon>Symbiodinium</taxon>
    </lineage>
</organism>
<keyword evidence="3" id="KW-1185">Reference proteome</keyword>
<sequence length="2307" mass="254564">MAAVDTVLASAESRRRGRFSELLAVKADPTESTSEGERSESDSRGATTPEVWFLSEGGDGVQSRDSDALHSSSRFCVALLWHRPCVLPSKDEGPSAEEKEALRLYEAKFAENRDGSYKALPRKAFPWFTPQARGEAAPKEFLTRAMAEKESTKPRPKKECEVDSDGEEVQLCSQCGMPMGETAYRPEEKGYKLVHPECMAQIVLEDAQKQDEKNTEEQRQKKLDSRLEYQIGWRPETVPENGPVAAKLGCSPTPKGLCCLVYDEASRSVRIASTLEPAAAVNLEYLMLALKVRRTACREPLFSLDPVDPQKLETTPQRKRYEPAWLAGTSVGDIMFQADYFLKELALGEYTMPIVGMMSVFDWSEMTDANKTWAGREWFVVKKAEIRLAEDKTLVPHVKMGVEAREQVVTSKGLEDKPITSKHHPLTRFAEAFTRHFDLIAERKSVIFHLRELAKASVMAKFLVDSKISLDARWFDLAEEMIQSTTPEAFSEIPQLWNMRGNSRIQLQGGKIRDMQTGLQSNLHAIYGGVEFGLDRFQLAQRTALPGAALPSSMPGAPLPGAALSQPGRFDITGMQLGPSGRPMFMPQRFQLTQRDQPQGVDLALDKFDLSAPERFATSLPPCSAQFDSMEGRVTLGKAFLKNLQEDSYENLKAEDAKLLQRVFNPVMADRITEGDSFIPPDPNLDYVQKLRHLIQEEESLTKQRKARFSDKNFTVGMAGSEFPRSWTSRFQILREGGKAQVVVRPGLTTLKVDEIFTRTLLEDILPTAAPEFAQTTEDGMIFRIYKIGRLEVRTTQAAQASNQEVLSVFSLRPACLEGSRGRLQTVSPSEKFVKGRLYVEAIDGEHKECAKQLHLCHFYVVLETSASNVIVTEKLADGSTTWVLNPSQIEDRNSLAKLMMAVDIRMEKATVGNLQVTQESNNIKSAAGATASDRKRYAKDLFALVSPRNLNLSSRTKAWDVWIQKCECSTAEGNLMSLLAGVALALRSIDMGRQVVLLTAGSEVPLSLRPSPTFSSLGFEDLTPPQITVVSMYGITENVIRVTIRLDESGTTYCRAYDSGVFTPFSQGGTDVPTLTDCTACTYEINTLSGTNFVGSSVYDSVKGFAEHEVDITGLLAKTFYWVYCYSHDDEIPTTNVVTSSQMLGTERSVRTLDTTPPSFGTFACAETPATEDSITVTLSMNEAGRAYCKVVNKGFDPPTPNAVIAEGFYMDVSTTSAFTIIVNQITTGLGATGLEPLNRKWDYDVYCWAQDAEGYPYYGPNGMAAAEACPNNFVTTLDLTRPNMRFIMAESISASQIIITLQVDEGAMVWCAAWAADPGLTSLNYDTLIKSQQSNCHDSKGRQCGTFWIYDLDDLEDTAADGVSTQAEYESLDNWKFNQDFDIIVSGLNEETDYPYIYCYAEDDETDGGSSGPGSSPNVMRWDDLANTGPDNVHTIWAGIGTVQTLDETPPEFTQLSIKDPTDNNDRLVVTFSLNEAGTAYCRTTRSDSGETDLQINRILSANYYQSVGAGGIVGTITIDKLESSDTQTLYEASQYDVYCWAMDSAVNTQGLPRPNYMTQTYVNTPVGTTLAHAQTSPSGGKTQYVWVKDLTPPSMIYVSSEALSEDTIQITLQLNEPGTVWCMPTLPVVDATYVDTADVASGNFKDKITGASSPVSFLQYVPTAYTNIDVEVDRVVRDDAAGAAYLAAESPYSIFCFASDDWDFEATGAAQQSINFQAGNVGAPNEVVYQDVLDFSSAVGQVITLDLTPPTIQINSVSTTETTITVNLELSETGTAWCQAVRHGFNVPTILEILDSNFTSEYVHVSPTTVPVDVQILGYDRPRNWDPTYMTPLQLGTYYDIYCYADDDLCNGCKVTNGVSFNYVSTSARELKVRTLDLTPPQMRFIAAESIAHDQIIITLQVDEGAKVWCAAWDTDPALVSTGQDYETKIKGKAADCTDSFGNQCGTFWIYDMDDIVDVINAADSVTTRAEYEATTWKYNRDVDIIVSGLNEETDYPYIYCYAEDDELTPNKMIFDNALNAGPRNVYTMWTEIGTIQTLDETPPSFTKLAITDPTATNDEIVVTFALNEAGTAYCRVTLSDSGETTLRINQILSANFAAVVAGPNIDNDITINKIEASDTQGLYEGNQYDVYCWAKDSAVDTYGHPRPNYMTQSYVDTDVGVNYMTAPAGGRTRYVWLKDTTPPTLIYVTSEAITDSKLQITLQLDEPGTVWCQPALPTTDANLDVLDVDVGVPAFIGILGDQAYKLDPDTRTGMRKNRTRNRAFHIQTPTDVLEAGNYITKIRGALGTQLTTSVAVEGVFQAV</sequence>
<evidence type="ECO:0000313" key="3">
    <source>
        <dbReference type="Proteomes" id="UP000604046"/>
    </source>
</evidence>
<name>A0A812IL78_9DINO</name>
<dbReference type="EMBL" id="CAJNDS010000295">
    <property type="protein sequence ID" value="CAE7040244.1"/>
    <property type="molecule type" value="Genomic_DNA"/>
</dbReference>
<comment type="caution">
    <text evidence="2">The sequence shown here is derived from an EMBL/GenBank/DDBJ whole genome shotgun (WGS) entry which is preliminary data.</text>
</comment>